<dbReference type="FunFam" id="1.20.58.340:FF:000022">
    <property type="entry name" value="Magnesium transporter MRS2-F"/>
    <property type="match status" value="2"/>
</dbReference>
<protein>
    <recommendedName>
        <fullName evidence="4">Magnesium transporter MRS2-F</fullName>
    </recommendedName>
</protein>
<dbReference type="CDD" id="cd12823">
    <property type="entry name" value="Mrs2_Mfm1p-like"/>
    <property type="match status" value="2"/>
</dbReference>
<feature type="transmembrane region" description="Helical" evidence="6">
    <location>
        <begin position="372"/>
        <end position="396"/>
    </location>
</feature>
<gene>
    <name evidence="7" type="ORF">SADUNF_Sadunf07G0085600</name>
</gene>
<keyword evidence="2" id="KW-0175">Coiled coil</keyword>
<dbReference type="OrthoDB" id="10251508at2759"/>
<feature type="compositionally biased region" description="Acidic residues" evidence="5">
    <location>
        <begin position="702"/>
        <end position="714"/>
    </location>
</feature>
<dbReference type="Pfam" id="PF22099">
    <property type="entry name" value="MRS2-like"/>
    <property type="match status" value="4"/>
</dbReference>
<feature type="transmembrane region" description="Helical" evidence="6">
    <location>
        <begin position="823"/>
        <end position="841"/>
    </location>
</feature>
<dbReference type="PANTHER" id="PTHR13890:SF29">
    <property type="entry name" value="MAGNESIUM TRANSPORTER MRS2-F"/>
    <property type="match status" value="1"/>
</dbReference>
<comment type="caution">
    <text evidence="7">The sequence shown here is derived from an EMBL/GenBank/DDBJ whole genome shotgun (WGS) entry which is preliminary data.</text>
</comment>
<dbReference type="Gene3D" id="1.20.58.340">
    <property type="entry name" value="Magnesium transport protein CorA, transmembrane region"/>
    <property type="match status" value="2"/>
</dbReference>
<evidence type="ECO:0000313" key="8">
    <source>
        <dbReference type="Proteomes" id="UP000657918"/>
    </source>
</evidence>
<name>A0A835K1U4_9ROSI</name>
<dbReference type="GO" id="GO:0015095">
    <property type="term" value="F:magnesium ion transmembrane transporter activity"/>
    <property type="evidence" value="ECO:0007669"/>
    <property type="project" value="UniProtKB-ARBA"/>
</dbReference>
<dbReference type="Gene3D" id="2.40.128.330">
    <property type="match status" value="2"/>
</dbReference>
<dbReference type="PANTHER" id="PTHR13890">
    <property type="entry name" value="RNA SPLICING PROTEIN MRS2, MITOCHONDRIAL"/>
    <property type="match status" value="1"/>
</dbReference>
<evidence type="ECO:0000256" key="2">
    <source>
        <dbReference type="ARBA" id="ARBA00023054"/>
    </source>
</evidence>
<evidence type="ECO:0000256" key="3">
    <source>
        <dbReference type="ARBA" id="ARBA00059335"/>
    </source>
</evidence>
<evidence type="ECO:0000256" key="6">
    <source>
        <dbReference type="SAM" id="Phobius"/>
    </source>
</evidence>
<evidence type="ECO:0000313" key="7">
    <source>
        <dbReference type="EMBL" id="KAF9678910.1"/>
    </source>
</evidence>
<keyword evidence="6" id="KW-1133">Transmembrane helix</keyword>
<feature type="transmembrane region" description="Helical" evidence="6">
    <location>
        <begin position="416"/>
        <end position="435"/>
    </location>
</feature>
<accession>A0A835K1U4</accession>
<dbReference type="EMBL" id="JADGMS010000007">
    <property type="protein sequence ID" value="KAF9678910.1"/>
    <property type="molecule type" value="Genomic_DNA"/>
</dbReference>
<comment type="similarity">
    <text evidence="1">Belongs to the CorA metal ion transporter (MIT) (TC 1.A.35.5) family.</text>
</comment>
<keyword evidence="6" id="KW-0472">Membrane</keyword>
<feature type="transmembrane region" description="Helical" evidence="6">
    <location>
        <begin position="779"/>
        <end position="803"/>
    </location>
</feature>
<dbReference type="InterPro" id="IPR039204">
    <property type="entry name" value="MRS2-like"/>
</dbReference>
<comment type="function">
    <text evidence="3">Magnesium transporter that may mediate the influx of magnesium.</text>
</comment>
<proteinExistence type="inferred from homology"/>
<evidence type="ECO:0000256" key="5">
    <source>
        <dbReference type="SAM" id="MobiDB-lite"/>
    </source>
</evidence>
<evidence type="ECO:0000256" key="4">
    <source>
        <dbReference type="ARBA" id="ARBA00068119"/>
    </source>
</evidence>
<feature type="region of interest" description="Disordered" evidence="5">
    <location>
        <begin position="702"/>
        <end position="725"/>
    </location>
</feature>
<reference evidence="7 8" key="1">
    <citation type="submission" date="2020-10" db="EMBL/GenBank/DDBJ databases">
        <title>Plant Genome Project.</title>
        <authorList>
            <person name="Zhang R.-G."/>
        </authorList>
    </citation>
    <scope>NUCLEOTIDE SEQUENCE [LARGE SCALE GENOMIC DNA]</scope>
    <source>
        <strain evidence="7">FAFU-HL-1</strain>
        <tissue evidence="7">Leaf</tissue>
    </source>
</reference>
<organism evidence="7 8">
    <name type="scientific">Salix dunnii</name>
    <dbReference type="NCBI Taxonomy" id="1413687"/>
    <lineage>
        <taxon>Eukaryota</taxon>
        <taxon>Viridiplantae</taxon>
        <taxon>Streptophyta</taxon>
        <taxon>Embryophyta</taxon>
        <taxon>Tracheophyta</taxon>
        <taxon>Spermatophyta</taxon>
        <taxon>Magnoliopsida</taxon>
        <taxon>eudicotyledons</taxon>
        <taxon>Gunneridae</taxon>
        <taxon>Pentapetalae</taxon>
        <taxon>rosids</taxon>
        <taxon>fabids</taxon>
        <taxon>Malpighiales</taxon>
        <taxon>Salicaceae</taxon>
        <taxon>Saliceae</taxon>
        <taxon>Salix</taxon>
    </lineage>
</organism>
<dbReference type="FunFam" id="2.40.128.330:FF:000001">
    <property type="entry name" value="Magnesium transporter MRS2-1"/>
    <property type="match status" value="2"/>
</dbReference>
<evidence type="ECO:0000256" key="1">
    <source>
        <dbReference type="ARBA" id="ARBA00007535"/>
    </source>
</evidence>
<sequence length="849" mass="93703">MNKNHSSSSSMATKLKKGMSVVKAWLVISESGQSSIEEIGKHSIMKRTGLPARDLRALDPLLSYPSSILGRERAIVVSLEHIRAIITAKEVFLINYNNPLVVQFVQDLQHRIVFGNNNITSPHQAMDHNGREMEDAAEVTWGSPSLNTHRSSAKNFSKRRAPTCNFVNMKSQEIEGEGANSTINVSVSAGPKALPFEFKALEACLESACRCLESETRTLEEEAYPALDELTSKISTLNLERVRQIKSRLVALSGRVQKVRDELENLLDDDNDMAEMYLTEKVAAAPAVDQISIIEEVNDGESEADDESVYDPKAVDYSEINTNVDIEELEMLLEAYFAQIDGILQKLSGMSEYVDDTEDFINIMLDDKQNQLLQMGVILSATNMILNAGIAVVGFFGMNIHVALFDGKPMQFWETVIGTCGGCIALFLVLLGWAATMTTKLKKGMIGVKAWLVISKSGQSFVEEVGKHSIMKRTGLPARDLRALDPVLSYPSSILGRERAIVVNLEHIRAIITATEVLMINSNNPLIVQFVEDLQHRIAYGNATATPPQQAVAHDGIGLGDAADMTSPAYNSGDVKSKEITGERANSTMNDLVAAGPKVLPFEFRALEACLESACRCLESETQTLEEEAYPALDELTSNISTLNLERVRQIKSRLVAISGRVQKVRDELEHLLDDDNDMAEMYLTEKLFAYAADQTSPVEEVYDGEQEVDDESVDDSKSRDDSEIYTSSKPNIEELEMLLEAYFAQIDGTLQKLSHMRDYVDDTEDFINIMLDDKQNQLLQMGVMLGASNMIINAGIVVVGLFGMNIHTKIFDGKPIQFLETVIGACGGCVALFLVVLGWGKKKNILAI</sequence>
<keyword evidence="8" id="KW-1185">Reference proteome</keyword>
<dbReference type="AlphaFoldDB" id="A0A835K1U4"/>
<dbReference type="Proteomes" id="UP000657918">
    <property type="component" value="Unassembled WGS sequence"/>
</dbReference>
<keyword evidence="6" id="KW-0812">Transmembrane</keyword>